<dbReference type="InterPro" id="IPR036388">
    <property type="entry name" value="WH-like_DNA-bd_sf"/>
</dbReference>
<feature type="region of interest" description="Disordered" evidence="1">
    <location>
        <begin position="62"/>
        <end position="82"/>
    </location>
</feature>
<gene>
    <name evidence="2" type="ORF">A9D12_07735</name>
</gene>
<dbReference type="KEGG" id="pns:A9D12_07735"/>
<evidence type="ECO:0000256" key="1">
    <source>
        <dbReference type="SAM" id="MobiDB-lite"/>
    </source>
</evidence>
<name>A0A192D500_9SPHN</name>
<evidence type="ECO:0000313" key="2">
    <source>
        <dbReference type="EMBL" id="ANK12854.1"/>
    </source>
</evidence>
<dbReference type="InterPro" id="IPR036390">
    <property type="entry name" value="WH_DNA-bd_sf"/>
</dbReference>
<protein>
    <recommendedName>
        <fullName evidence="4">S-adenosylmethionine tRNA ribosyltransferase</fullName>
    </recommendedName>
</protein>
<evidence type="ECO:0000313" key="3">
    <source>
        <dbReference type="Proteomes" id="UP000078263"/>
    </source>
</evidence>
<evidence type="ECO:0008006" key="4">
    <source>
        <dbReference type="Google" id="ProtNLM"/>
    </source>
</evidence>
<dbReference type="Pfam" id="PF11625">
    <property type="entry name" value="DUF3253"/>
    <property type="match status" value="1"/>
</dbReference>
<dbReference type="SUPFAM" id="SSF46785">
    <property type="entry name" value="Winged helix' DNA-binding domain"/>
    <property type="match status" value="1"/>
</dbReference>
<proteinExistence type="predicted"/>
<feature type="compositionally biased region" description="Basic residues" evidence="1">
    <location>
        <begin position="71"/>
        <end position="82"/>
    </location>
</feature>
<accession>A0A192D500</accession>
<sequence>MTPPEAILTLLARRAPGATICPSEAARLLAGPNGGWRARMDAVHAAAEALVADGTIALSWKGAPVPSGPTQKRRGPYRIARR</sequence>
<dbReference type="RefSeq" id="WP_068350764.1">
    <property type="nucleotide sequence ID" value="NZ_CP016033.1"/>
</dbReference>
<dbReference type="Proteomes" id="UP000078263">
    <property type="component" value="Chromosome"/>
</dbReference>
<organism evidence="2 3">
    <name type="scientific">Erythrobacter neustonensis</name>
    <dbReference type="NCBI Taxonomy" id="1112"/>
    <lineage>
        <taxon>Bacteria</taxon>
        <taxon>Pseudomonadati</taxon>
        <taxon>Pseudomonadota</taxon>
        <taxon>Alphaproteobacteria</taxon>
        <taxon>Sphingomonadales</taxon>
        <taxon>Erythrobacteraceae</taxon>
        <taxon>Erythrobacter/Porphyrobacter group</taxon>
        <taxon>Erythrobacter</taxon>
    </lineage>
</organism>
<dbReference type="AlphaFoldDB" id="A0A192D500"/>
<dbReference type="OrthoDB" id="34459at2"/>
<dbReference type="EMBL" id="CP016033">
    <property type="protein sequence ID" value="ANK12854.1"/>
    <property type="molecule type" value="Genomic_DNA"/>
</dbReference>
<dbReference type="InterPro" id="IPR021660">
    <property type="entry name" value="DUF3253"/>
</dbReference>
<dbReference type="Gene3D" id="1.10.10.10">
    <property type="entry name" value="Winged helix-like DNA-binding domain superfamily/Winged helix DNA-binding domain"/>
    <property type="match status" value="1"/>
</dbReference>
<reference evidence="2 3" key="1">
    <citation type="submission" date="2016-05" db="EMBL/GenBank/DDBJ databases">
        <title>Compelete Genome Sequence of Bacteriochlorophyll-Synthesizing Bacterium Porphyrobacter neustonensis DSM 9434.</title>
        <authorList>
            <person name="Shi X.-L."/>
            <person name="Wu Y.-H."/>
            <person name="Cheng H."/>
            <person name="Xu L."/>
            <person name="Zhang X.-Q."/>
            <person name="Wang C.-S."/>
            <person name="Xu X.-W."/>
        </authorList>
    </citation>
    <scope>NUCLEOTIDE SEQUENCE [LARGE SCALE GENOMIC DNA]</scope>
    <source>
        <strain evidence="2 3">DSM 9434</strain>
    </source>
</reference>
<dbReference type="STRING" id="1112.A9D12_07735"/>
<keyword evidence="3" id="KW-1185">Reference proteome</keyword>